<feature type="chain" id="PRO_5005545091" evidence="1">
    <location>
        <begin position="22"/>
        <end position="201"/>
    </location>
</feature>
<accession>A0A0L0NHH4</accession>
<feature type="signal peptide" evidence="1">
    <location>
        <begin position="1"/>
        <end position="21"/>
    </location>
</feature>
<dbReference type="OrthoDB" id="2373480at2759"/>
<dbReference type="AlphaFoldDB" id="A0A0L0NHH4"/>
<dbReference type="GO" id="GO:0016042">
    <property type="term" value="P:lipid catabolic process"/>
    <property type="evidence" value="ECO:0007669"/>
    <property type="project" value="InterPro"/>
</dbReference>
<sequence>MAGFSLRLVASLALSAAAAYAAPPPGPRTLLHDGSAPVPPSNDAFYACGSCWAFCTIAVLESQASHQILYRTTDSLGNATATVLTVLVPHGADLAKVLSYQVAEDAATADCPPSHALQLAAATGPALATIATQAELWLIEAMTRRSATDQMTPYNPLTCRKANAGCSIFLWTLWSSPSASNTPMPRPCFSSVTMNAGFWKS</sequence>
<dbReference type="GO" id="GO:0004806">
    <property type="term" value="F:triacylglycerol lipase activity"/>
    <property type="evidence" value="ECO:0007669"/>
    <property type="project" value="InterPro"/>
</dbReference>
<dbReference type="Proteomes" id="UP000036947">
    <property type="component" value="Unassembled WGS sequence"/>
</dbReference>
<dbReference type="InterPro" id="IPR038765">
    <property type="entry name" value="Papain-like_cys_pep_sf"/>
</dbReference>
<name>A0A0L0NHH4_TOLOC</name>
<dbReference type="Gene3D" id="3.40.50.1820">
    <property type="entry name" value="alpha/beta hydrolase"/>
    <property type="match status" value="1"/>
</dbReference>
<evidence type="ECO:0000313" key="3">
    <source>
        <dbReference type="Proteomes" id="UP000036947"/>
    </source>
</evidence>
<reference evidence="2 3" key="1">
    <citation type="journal article" date="2015" name="BMC Genomics">
        <title>The genome of the truffle-parasite Tolypocladium ophioglossoides and the evolution of antifungal peptaibiotics.</title>
        <authorList>
            <person name="Quandt C.A."/>
            <person name="Bushley K.E."/>
            <person name="Spatafora J.W."/>
        </authorList>
    </citation>
    <scope>NUCLEOTIDE SEQUENCE [LARGE SCALE GENOMIC DNA]</scope>
    <source>
        <strain evidence="2 3">CBS 100239</strain>
    </source>
</reference>
<gene>
    <name evidence="2" type="ORF">TOPH_02455</name>
</gene>
<dbReference type="EMBL" id="LFRF01000004">
    <property type="protein sequence ID" value="KND93195.1"/>
    <property type="molecule type" value="Genomic_DNA"/>
</dbReference>
<comment type="caution">
    <text evidence="2">The sequence shown here is derived from an EMBL/GenBank/DDBJ whole genome shotgun (WGS) entry which is preliminary data.</text>
</comment>
<dbReference type="InterPro" id="IPR029058">
    <property type="entry name" value="AB_hydrolase_fold"/>
</dbReference>
<evidence type="ECO:0000256" key="1">
    <source>
        <dbReference type="SAM" id="SignalP"/>
    </source>
</evidence>
<dbReference type="SUPFAM" id="SSF54001">
    <property type="entry name" value="Cysteine proteinases"/>
    <property type="match status" value="1"/>
</dbReference>
<keyword evidence="3" id="KW-1185">Reference proteome</keyword>
<protein>
    <submittedName>
        <fullName evidence="2">Lipase 1</fullName>
    </submittedName>
</protein>
<dbReference type="PANTHER" id="PTHR34853:SF1">
    <property type="entry name" value="LIPASE 5"/>
    <property type="match status" value="1"/>
</dbReference>
<proteinExistence type="predicted"/>
<dbReference type="PANTHER" id="PTHR34853">
    <property type="match status" value="1"/>
</dbReference>
<dbReference type="InterPro" id="IPR005152">
    <property type="entry name" value="Lipase_secreted"/>
</dbReference>
<organism evidence="2 3">
    <name type="scientific">Tolypocladium ophioglossoides (strain CBS 100239)</name>
    <name type="common">Snaketongue truffleclub</name>
    <name type="synonym">Elaphocordyceps ophioglossoides</name>
    <dbReference type="NCBI Taxonomy" id="1163406"/>
    <lineage>
        <taxon>Eukaryota</taxon>
        <taxon>Fungi</taxon>
        <taxon>Dikarya</taxon>
        <taxon>Ascomycota</taxon>
        <taxon>Pezizomycotina</taxon>
        <taxon>Sordariomycetes</taxon>
        <taxon>Hypocreomycetidae</taxon>
        <taxon>Hypocreales</taxon>
        <taxon>Ophiocordycipitaceae</taxon>
        <taxon>Tolypocladium</taxon>
    </lineage>
</organism>
<evidence type="ECO:0000313" key="2">
    <source>
        <dbReference type="EMBL" id="KND93195.1"/>
    </source>
</evidence>
<keyword evidence="1" id="KW-0732">Signal</keyword>